<evidence type="ECO:0000313" key="3">
    <source>
        <dbReference type="Proteomes" id="UP001519363"/>
    </source>
</evidence>
<protein>
    <submittedName>
        <fullName evidence="2">Pimeloyl-ACP methyl ester carboxylesterase</fullName>
    </submittedName>
</protein>
<sequence length="290" mass="30394">MPLVTLPSGIAIDHETFGDPSDAPLLLVPGLRAQRTGFDPRFLGRLVEQGFFVITYDNRDAGLSTSVDGPAPDFAAILGGDPATVSYTLDDMAQDGIGLLDHLGIGRAHVVGTSMGGMIAQIMAIKHADRLLSLCSIMSTNGDPSVGHSDPAVLAVLQRPPGSTREEIVEQGAQGGLAIASRKLGVTIEKMRLKSAAGYDRSYRPEGGDRQLAAIYVAGDRTEALRGVTVPTVVIHGELDPLINVSGARATAAAIPDAELVVIPDMAHDLPEPAWPVIVDAITKNARRAS</sequence>
<name>A0ABS5ADU7_9PSEU</name>
<comment type="caution">
    <text evidence="2">The sequence shown here is derived from an EMBL/GenBank/DDBJ whole genome shotgun (WGS) entry which is preliminary data.</text>
</comment>
<dbReference type="EMBL" id="JAGIOO010000001">
    <property type="protein sequence ID" value="MBP2474437.1"/>
    <property type="molecule type" value="Genomic_DNA"/>
</dbReference>
<dbReference type="InterPro" id="IPR000073">
    <property type="entry name" value="AB_hydrolase_1"/>
</dbReference>
<keyword evidence="3" id="KW-1185">Reference proteome</keyword>
<dbReference type="SUPFAM" id="SSF53474">
    <property type="entry name" value="alpha/beta-Hydrolases"/>
    <property type="match status" value="1"/>
</dbReference>
<dbReference type="Gene3D" id="3.40.50.1820">
    <property type="entry name" value="alpha/beta hydrolase"/>
    <property type="match status" value="1"/>
</dbReference>
<accession>A0ABS5ADU7</accession>
<organism evidence="2 3">
    <name type="scientific">Crossiella equi</name>
    <dbReference type="NCBI Taxonomy" id="130796"/>
    <lineage>
        <taxon>Bacteria</taxon>
        <taxon>Bacillati</taxon>
        <taxon>Actinomycetota</taxon>
        <taxon>Actinomycetes</taxon>
        <taxon>Pseudonocardiales</taxon>
        <taxon>Pseudonocardiaceae</taxon>
        <taxon>Crossiella</taxon>
    </lineage>
</organism>
<dbReference type="PANTHER" id="PTHR43433">
    <property type="entry name" value="HYDROLASE, ALPHA/BETA FOLD FAMILY PROTEIN"/>
    <property type="match status" value="1"/>
</dbReference>
<dbReference type="Pfam" id="PF00561">
    <property type="entry name" value="Abhydrolase_1"/>
    <property type="match status" value="1"/>
</dbReference>
<reference evidence="2 3" key="1">
    <citation type="submission" date="2021-03" db="EMBL/GenBank/DDBJ databases">
        <title>Sequencing the genomes of 1000 actinobacteria strains.</title>
        <authorList>
            <person name="Klenk H.-P."/>
        </authorList>
    </citation>
    <scope>NUCLEOTIDE SEQUENCE [LARGE SCALE GENOMIC DNA]</scope>
    <source>
        <strain evidence="2 3">DSM 44580</strain>
    </source>
</reference>
<evidence type="ECO:0000313" key="2">
    <source>
        <dbReference type="EMBL" id="MBP2474437.1"/>
    </source>
</evidence>
<dbReference type="InterPro" id="IPR050471">
    <property type="entry name" value="AB_hydrolase"/>
</dbReference>
<proteinExistence type="predicted"/>
<gene>
    <name evidence="2" type="ORF">JOF53_003309</name>
</gene>
<evidence type="ECO:0000259" key="1">
    <source>
        <dbReference type="Pfam" id="PF00561"/>
    </source>
</evidence>
<feature type="domain" description="AB hydrolase-1" evidence="1">
    <location>
        <begin position="24"/>
        <end position="270"/>
    </location>
</feature>
<dbReference type="PANTHER" id="PTHR43433:SF5">
    <property type="entry name" value="AB HYDROLASE-1 DOMAIN-CONTAINING PROTEIN"/>
    <property type="match status" value="1"/>
</dbReference>
<dbReference type="RefSeq" id="WP_086780308.1">
    <property type="nucleotide sequence ID" value="NZ_JAGIOO010000001.1"/>
</dbReference>
<dbReference type="InterPro" id="IPR029058">
    <property type="entry name" value="AB_hydrolase_fold"/>
</dbReference>
<dbReference type="Proteomes" id="UP001519363">
    <property type="component" value="Unassembled WGS sequence"/>
</dbReference>